<sequence length="75" mass="8771">MHRCHGEEDPGRLAWTPTAAWAYRRRLRPTLYQRRFHLEGVARRSHIRNRVPNPEVSWLALAPARPDPGLCTFAK</sequence>
<evidence type="ECO:0000313" key="1">
    <source>
        <dbReference type="EMBL" id="CAF90970.1"/>
    </source>
</evidence>
<comment type="caution">
    <text evidence="1">The sequence shown here is derived from an EMBL/GenBank/DDBJ whole genome shotgun (WGS) entry which is preliminary data.</text>
</comment>
<reference evidence="1" key="2">
    <citation type="submission" date="2004-02" db="EMBL/GenBank/DDBJ databases">
        <authorList>
            <consortium name="Genoscope"/>
            <consortium name="Whitehead Institute Centre for Genome Research"/>
        </authorList>
    </citation>
    <scope>NUCLEOTIDE SEQUENCE</scope>
</reference>
<proteinExistence type="predicted"/>
<reference evidence="1" key="1">
    <citation type="journal article" date="2004" name="Nature">
        <title>Genome duplication in the teleost fish Tetraodon nigroviridis reveals the early vertebrate proto-karyotype.</title>
        <authorList>
            <person name="Jaillon O."/>
            <person name="Aury J.-M."/>
            <person name="Brunet F."/>
            <person name="Petit J.-L."/>
            <person name="Stange-Thomann N."/>
            <person name="Mauceli E."/>
            <person name="Bouneau L."/>
            <person name="Fischer C."/>
            <person name="Ozouf-Costaz C."/>
            <person name="Bernot A."/>
            <person name="Nicaud S."/>
            <person name="Jaffe D."/>
            <person name="Fisher S."/>
            <person name="Lutfalla G."/>
            <person name="Dossat C."/>
            <person name="Segurens B."/>
            <person name="Dasilva C."/>
            <person name="Salanoubat M."/>
            <person name="Levy M."/>
            <person name="Boudet N."/>
            <person name="Castellano S."/>
            <person name="Anthouard V."/>
            <person name="Jubin C."/>
            <person name="Castelli V."/>
            <person name="Katinka M."/>
            <person name="Vacherie B."/>
            <person name="Biemont C."/>
            <person name="Skalli Z."/>
            <person name="Cattolico L."/>
            <person name="Poulain J."/>
            <person name="De Berardinis V."/>
            <person name="Cruaud C."/>
            <person name="Duprat S."/>
            <person name="Brottier P."/>
            <person name="Coutanceau J.-P."/>
            <person name="Gouzy J."/>
            <person name="Parra G."/>
            <person name="Lardier G."/>
            <person name="Chapple C."/>
            <person name="McKernan K.J."/>
            <person name="McEwan P."/>
            <person name="Bosak S."/>
            <person name="Kellis M."/>
            <person name="Volff J.-N."/>
            <person name="Guigo R."/>
            <person name="Zody M.C."/>
            <person name="Mesirov J."/>
            <person name="Lindblad-Toh K."/>
            <person name="Birren B."/>
            <person name="Nusbaum C."/>
            <person name="Kahn D."/>
            <person name="Robinson-Rechavi M."/>
            <person name="Laudet V."/>
            <person name="Schachter V."/>
            <person name="Quetier F."/>
            <person name="Saurin W."/>
            <person name="Scarpelli C."/>
            <person name="Wincker P."/>
            <person name="Lander E.S."/>
            <person name="Weissenbach J."/>
            <person name="Roest Crollius H."/>
        </authorList>
    </citation>
    <scope>NUCLEOTIDE SEQUENCE [LARGE SCALE GENOMIC DNA]</scope>
</reference>
<organism evidence="1">
    <name type="scientific">Tetraodon nigroviridis</name>
    <name type="common">Spotted green pufferfish</name>
    <name type="synonym">Chelonodon nigroviridis</name>
    <dbReference type="NCBI Taxonomy" id="99883"/>
    <lineage>
        <taxon>Eukaryota</taxon>
        <taxon>Metazoa</taxon>
        <taxon>Chordata</taxon>
        <taxon>Craniata</taxon>
        <taxon>Vertebrata</taxon>
        <taxon>Euteleostomi</taxon>
        <taxon>Actinopterygii</taxon>
        <taxon>Neopterygii</taxon>
        <taxon>Teleostei</taxon>
        <taxon>Neoteleostei</taxon>
        <taxon>Acanthomorphata</taxon>
        <taxon>Eupercaria</taxon>
        <taxon>Tetraodontiformes</taxon>
        <taxon>Tetradontoidea</taxon>
        <taxon>Tetraodontidae</taxon>
        <taxon>Tetraodon</taxon>
    </lineage>
</organism>
<name>Q4T812_TETNG</name>
<dbReference type="EMBL" id="CAAE01007926">
    <property type="protein sequence ID" value="CAF90970.1"/>
    <property type="molecule type" value="Genomic_DNA"/>
</dbReference>
<gene>
    <name evidence="1" type="ORF">GSTENG00005455001</name>
</gene>
<dbReference type="AlphaFoldDB" id="Q4T812"/>
<dbReference type="KEGG" id="tng:GSTEN00005455G001"/>
<accession>Q4T812</accession>
<protein>
    <submittedName>
        <fullName evidence="1">(spotted green pufferfish) hypothetical protein</fullName>
    </submittedName>
</protein>